<evidence type="ECO:0000256" key="1">
    <source>
        <dbReference type="ARBA" id="ARBA00004141"/>
    </source>
</evidence>
<protein>
    <submittedName>
        <fullName evidence="7">Uncharacterized protein</fullName>
    </submittedName>
</protein>
<evidence type="ECO:0000313" key="7">
    <source>
        <dbReference type="EMBL" id="CAH3170293.1"/>
    </source>
</evidence>
<gene>
    <name evidence="7" type="ORF">PLOB_00010627</name>
</gene>
<evidence type="ECO:0000256" key="6">
    <source>
        <dbReference type="SAM" id="Phobius"/>
    </source>
</evidence>
<evidence type="ECO:0000256" key="3">
    <source>
        <dbReference type="ARBA" id="ARBA00022692"/>
    </source>
</evidence>
<feature type="transmembrane region" description="Helical" evidence="6">
    <location>
        <begin position="313"/>
        <end position="337"/>
    </location>
</feature>
<dbReference type="EMBL" id="CALNXK010000155">
    <property type="protein sequence ID" value="CAH3170293.1"/>
    <property type="molecule type" value="Genomic_DNA"/>
</dbReference>
<dbReference type="InterPro" id="IPR050930">
    <property type="entry name" value="MFS_Vesicular_Transporter"/>
</dbReference>
<feature type="transmembrane region" description="Helical" evidence="6">
    <location>
        <begin position="105"/>
        <end position="126"/>
    </location>
</feature>
<reference evidence="7 8" key="1">
    <citation type="submission" date="2022-05" db="EMBL/GenBank/DDBJ databases">
        <authorList>
            <consortium name="Genoscope - CEA"/>
            <person name="William W."/>
        </authorList>
    </citation>
    <scope>NUCLEOTIDE SEQUENCE [LARGE SCALE GENOMIC DNA]</scope>
</reference>
<accession>A0ABN8QYT9</accession>
<feature type="transmembrane region" description="Helical" evidence="6">
    <location>
        <begin position="45"/>
        <end position="68"/>
    </location>
</feature>
<dbReference type="PANTHER" id="PTHR23506">
    <property type="entry name" value="GH10249P"/>
    <property type="match status" value="1"/>
</dbReference>
<feature type="transmembrane region" description="Helical" evidence="6">
    <location>
        <begin position="80"/>
        <end position="98"/>
    </location>
</feature>
<name>A0ABN8QYT9_9CNID</name>
<dbReference type="Proteomes" id="UP001159405">
    <property type="component" value="Unassembled WGS sequence"/>
</dbReference>
<keyword evidence="3 6" id="KW-0812">Transmembrane</keyword>
<feature type="transmembrane region" description="Helical" evidence="6">
    <location>
        <begin position="196"/>
        <end position="219"/>
    </location>
</feature>
<feature type="transmembrane region" description="Helical" evidence="6">
    <location>
        <begin position="280"/>
        <end position="301"/>
    </location>
</feature>
<keyword evidence="4 6" id="KW-1133">Transmembrane helix</keyword>
<evidence type="ECO:0000313" key="8">
    <source>
        <dbReference type="Proteomes" id="UP001159405"/>
    </source>
</evidence>
<dbReference type="Gene3D" id="1.20.1250.20">
    <property type="entry name" value="MFS general substrate transporter like domains"/>
    <property type="match status" value="1"/>
</dbReference>
<comment type="caution">
    <text evidence="7">The sequence shown here is derived from an EMBL/GenBank/DDBJ whole genome shotgun (WGS) entry which is preliminary data.</text>
</comment>
<dbReference type="SUPFAM" id="SSF103473">
    <property type="entry name" value="MFS general substrate transporter"/>
    <property type="match status" value="1"/>
</dbReference>
<organism evidence="7 8">
    <name type="scientific">Porites lobata</name>
    <dbReference type="NCBI Taxonomy" id="104759"/>
    <lineage>
        <taxon>Eukaryota</taxon>
        <taxon>Metazoa</taxon>
        <taxon>Cnidaria</taxon>
        <taxon>Anthozoa</taxon>
        <taxon>Hexacorallia</taxon>
        <taxon>Scleractinia</taxon>
        <taxon>Fungiina</taxon>
        <taxon>Poritidae</taxon>
        <taxon>Porites</taxon>
    </lineage>
</organism>
<evidence type="ECO:0000256" key="5">
    <source>
        <dbReference type="ARBA" id="ARBA00023136"/>
    </source>
</evidence>
<keyword evidence="5 6" id="KW-0472">Membrane</keyword>
<proteinExistence type="predicted"/>
<feature type="transmembrane region" description="Helical" evidence="6">
    <location>
        <begin position="152"/>
        <end position="175"/>
    </location>
</feature>
<keyword evidence="2" id="KW-0813">Transport</keyword>
<dbReference type="PANTHER" id="PTHR23506:SF26">
    <property type="entry name" value="MFS-TYPE TRANSPORTER SLC18B1"/>
    <property type="match status" value="1"/>
</dbReference>
<comment type="subcellular location">
    <subcellularLocation>
        <location evidence="1">Membrane</location>
        <topology evidence="1">Multi-pass membrane protein</topology>
    </subcellularLocation>
</comment>
<sequence>MATRSLKSGADVKRNEAVSLNEENAPLHETPSQIQHKTKSTVVKIALLTTLCLENLVVFGAISVLAPFFSTEVSKYGPRLVFICGIIVGSSSLFLFGLGEVIHNAVAFTTVSLFLRIMSAIAGAALQTSKYAIAMEEFPDVLTTAVIGGYKLPFIVIGFLMLSVLPLAILTFRLIREKDQEASNSLKRETVSKWQLLKIPEVIIIAMCYVAVGTSYSWFDPVLGPHLQSEVGMNVKDVGLVFFCHALNYTIFSIVHGWVGNMTNSISPLSVRSHGIADDVSTNGTLSGLVVTTLYLGVTIGPTLAGVVDEKFGFPWAATVEGLICIFQALLYLLVILHEKFSRRYKTAPQIDEERKTLLKLDSN</sequence>
<evidence type="ECO:0000256" key="2">
    <source>
        <dbReference type="ARBA" id="ARBA00022448"/>
    </source>
</evidence>
<feature type="transmembrane region" description="Helical" evidence="6">
    <location>
        <begin position="239"/>
        <end position="259"/>
    </location>
</feature>
<dbReference type="InterPro" id="IPR036259">
    <property type="entry name" value="MFS_trans_sf"/>
</dbReference>
<evidence type="ECO:0000256" key="4">
    <source>
        <dbReference type="ARBA" id="ARBA00022989"/>
    </source>
</evidence>
<keyword evidence="8" id="KW-1185">Reference proteome</keyword>